<sequence>MDTVLNQPLWQNGPILGSFYEFPGQSASVVTPLKQTMFPMVTGTSVLGLKFNDGVILAADKLGSYGSLARYRNCSRVMKVNDSVVLAAGGDYADFQFLKNIIEQNVLDEECKDEGFIYNPKALFSWVTRVLYNRRSRFNPLWNTVVVGGLQDGKPFLGYVDKIGTAYQAPTVASGFGSYIAQYELAIVTKDGARIEGPLSAKTDWSLAHLIGGYE</sequence>
<name>A0AAD9JPL1_9ANNE</name>
<dbReference type="Gene3D" id="3.60.20.10">
    <property type="entry name" value="Glutamine Phosphoribosylpyrophosphate, subunit 1, domain 1"/>
    <property type="match status" value="1"/>
</dbReference>
<keyword evidence="3 4" id="KW-0539">Nucleus</keyword>
<dbReference type="SUPFAM" id="SSF56235">
    <property type="entry name" value="N-terminal nucleophile aminohydrolases (Ntn hydrolases)"/>
    <property type="match status" value="1"/>
</dbReference>
<dbReference type="EMBL" id="JAODUP010000217">
    <property type="protein sequence ID" value="KAK2156260.1"/>
    <property type="molecule type" value="Genomic_DNA"/>
</dbReference>
<evidence type="ECO:0000256" key="4">
    <source>
        <dbReference type="PIRNR" id="PIRNR001213"/>
    </source>
</evidence>
<evidence type="ECO:0000256" key="2">
    <source>
        <dbReference type="ARBA" id="ARBA00022942"/>
    </source>
</evidence>
<proteinExistence type="inferred from homology"/>
<keyword evidence="2 4" id="KW-0647">Proteasome</keyword>
<evidence type="ECO:0000256" key="1">
    <source>
        <dbReference type="ARBA" id="ARBA00022490"/>
    </source>
</evidence>
<dbReference type="GO" id="GO:0005634">
    <property type="term" value="C:nucleus"/>
    <property type="evidence" value="ECO:0007669"/>
    <property type="project" value="UniProtKB-SubCell"/>
</dbReference>
<protein>
    <recommendedName>
        <fullName evidence="4">Proteasome subunit beta</fullName>
    </recommendedName>
</protein>
<dbReference type="InterPro" id="IPR016295">
    <property type="entry name" value="Proteasome_beta4"/>
</dbReference>
<dbReference type="AlphaFoldDB" id="A0AAD9JPL1"/>
<dbReference type="GO" id="GO:0051603">
    <property type="term" value="P:proteolysis involved in protein catabolic process"/>
    <property type="evidence" value="ECO:0007669"/>
    <property type="project" value="InterPro"/>
</dbReference>
<comment type="subcellular location">
    <subcellularLocation>
        <location evidence="4">Cytoplasm</location>
    </subcellularLocation>
    <subcellularLocation>
        <location evidence="4">Nucleus</location>
    </subcellularLocation>
</comment>
<dbReference type="Proteomes" id="UP001208570">
    <property type="component" value="Unassembled WGS sequence"/>
</dbReference>
<dbReference type="Pfam" id="PF00227">
    <property type="entry name" value="Proteasome"/>
    <property type="match status" value="1"/>
</dbReference>
<dbReference type="InterPro" id="IPR023333">
    <property type="entry name" value="Proteasome_suB-type"/>
</dbReference>
<dbReference type="CDD" id="cd03760">
    <property type="entry name" value="proteasome_beta_type_4"/>
    <property type="match status" value="1"/>
</dbReference>
<keyword evidence="6" id="KW-1185">Reference proteome</keyword>
<evidence type="ECO:0000313" key="6">
    <source>
        <dbReference type="Proteomes" id="UP001208570"/>
    </source>
</evidence>
<evidence type="ECO:0000313" key="5">
    <source>
        <dbReference type="EMBL" id="KAK2156260.1"/>
    </source>
</evidence>
<accession>A0AAD9JPL1</accession>
<dbReference type="InterPro" id="IPR001353">
    <property type="entry name" value="Proteasome_sua/b"/>
</dbReference>
<dbReference type="PANTHER" id="PTHR32194">
    <property type="entry name" value="METALLOPROTEASE TLDD"/>
    <property type="match status" value="1"/>
</dbReference>
<evidence type="ECO:0000256" key="3">
    <source>
        <dbReference type="ARBA" id="ARBA00023242"/>
    </source>
</evidence>
<dbReference type="PIRSF" id="PIRSF001213">
    <property type="entry name" value="Psome_endopept_beta"/>
    <property type="match status" value="1"/>
</dbReference>
<dbReference type="GO" id="GO:0019774">
    <property type="term" value="C:proteasome core complex, beta-subunit complex"/>
    <property type="evidence" value="ECO:0007669"/>
    <property type="project" value="UniProtKB-UniRule"/>
</dbReference>
<dbReference type="PROSITE" id="PS00854">
    <property type="entry name" value="PROTEASOME_BETA_1"/>
    <property type="match status" value="1"/>
</dbReference>
<dbReference type="InterPro" id="IPR029055">
    <property type="entry name" value="Ntn_hydrolases_N"/>
</dbReference>
<comment type="similarity">
    <text evidence="4">Belongs to the peptidase T1B family.</text>
</comment>
<keyword evidence="1 4" id="KW-0963">Cytoplasm</keyword>
<dbReference type="InterPro" id="IPR016050">
    <property type="entry name" value="Proteasome_bsu_CS"/>
</dbReference>
<comment type="caution">
    <text evidence="5">The sequence shown here is derived from an EMBL/GenBank/DDBJ whole genome shotgun (WGS) entry which is preliminary data.</text>
</comment>
<comment type="function">
    <text evidence="4">Non-catalytic component of the proteasome.</text>
</comment>
<dbReference type="PANTHER" id="PTHR32194:SF6">
    <property type="entry name" value="PROTEASOME SUBUNIT BETA"/>
    <property type="match status" value="1"/>
</dbReference>
<reference evidence="5" key="1">
    <citation type="journal article" date="2023" name="Mol. Biol. Evol.">
        <title>Third-Generation Sequencing Reveals the Adaptive Role of the Epigenome in Three Deep-Sea Polychaetes.</title>
        <authorList>
            <person name="Perez M."/>
            <person name="Aroh O."/>
            <person name="Sun Y."/>
            <person name="Lan Y."/>
            <person name="Juniper S.K."/>
            <person name="Young C.R."/>
            <person name="Angers B."/>
            <person name="Qian P.Y."/>
        </authorList>
    </citation>
    <scope>NUCLEOTIDE SEQUENCE</scope>
    <source>
        <strain evidence="5">P08H-3</strain>
    </source>
</reference>
<organism evidence="5 6">
    <name type="scientific">Paralvinella palmiformis</name>
    <dbReference type="NCBI Taxonomy" id="53620"/>
    <lineage>
        <taxon>Eukaryota</taxon>
        <taxon>Metazoa</taxon>
        <taxon>Spiralia</taxon>
        <taxon>Lophotrochozoa</taxon>
        <taxon>Annelida</taxon>
        <taxon>Polychaeta</taxon>
        <taxon>Sedentaria</taxon>
        <taxon>Canalipalpata</taxon>
        <taxon>Terebellida</taxon>
        <taxon>Terebelliformia</taxon>
        <taxon>Alvinellidae</taxon>
        <taxon>Paralvinella</taxon>
    </lineage>
</organism>
<gene>
    <name evidence="5" type="ORF">LSH36_217g02007</name>
</gene>
<dbReference type="GO" id="GO:0005737">
    <property type="term" value="C:cytoplasm"/>
    <property type="evidence" value="ECO:0007669"/>
    <property type="project" value="UniProtKB-SubCell"/>
</dbReference>